<organism evidence="1 2">
    <name type="scientific">Solanum commersonii</name>
    <name type="common">Commerson's wild potato</name>
    <name type="synonym">Commerson's nightshade</name>
    <dbReference type="NCBI Taxonomy" id="4109"/>
    <lineage>
        <taxon>Eukaryota</taxon>
        <taxon>Viridiplantae</taxon>
        <taxon>Streptophyta</taxon>
        <taxon>Embryophyta</taxon>
        <taxon>Tracheophyta</taxon>
        <taxon>Spermatophyta</taxon>
        <taxon>Magnoliopsida</taxon>
        <taxon>eudicotyledons</taxon>
        <taxon>Gunneridae</taxon>
        <taxon>Pentapetalae</taxon>
        <taxon>asterids</taxon>
        <taxon>lamiids</taxon>
        <taxon>Solanales</taxon>
        <taxon>Solanaceae</taxon>
        <taxon>Solanoideae</taxon>
        <taxon>Solaneae</taxon>
        <taxon>Solanum</taxon>
    </lineage>
</organism>
<accession>A0A9J5W6K9</accession>
<gene>
    <name evidence="1" type="ORF">H5410_060452</name>
</gene>
<dbReference type="Proteomes" id="UP000824120">
    <property type="component" value="Chromosome 12"/>
</dbReference>
<evidence type="ECO:0000313" key="1">
    <source>
        <dbReference type="EMBL" id="KAG5570686.1"/>
    </source>
</evidence>
<keyword evidence="2" id="KW-1185">Reference proteome</keyword>
<reference evidence="1 2" key="1">
    <citation type="submission" date="2020-09" db="EMBL/GenBank/DDBJ databases">
        <title>De no assembly of potato wild relative species, Solanum commersonii.</title>
        <authorList>
            <person name="Cho K."/>
        </authorList>
    </citation>
    <scope>NUCLEOTIDE SEQUENCE [LARGE SCALE GENOMIC DNA]</scope>
    <source>
        <strain evidence="1">LZ3.2</strain>
        <tissue evidence="1">Leaf</tissue>
    </source>
</reference>
<dbReference type="AlphaFoldDB" id="A0A9J5W6K9"/>
<name>A0A9J5W6K9_SOLCO</name>
<comment type="caution">
    <text evidence="1">The sequence shown here is derived from an EMBL/GenBank/DDBJ whole genome shotgun (WGS) entry which is preliminary data.</text>
</comment>
<proteinExistence type="predicted"/>
<sequence>MKKDPKTKSLYGKELMDLLTQKIHKYDGNKDKMIKSYLDEVKRNLLLNITHYAKSDTFMRSETSDDTQEAQPCE</sequence>
<dbReference type="EMBL" id="JACXVP010000012">
    <property type="protein sequence ID" value="KAG5570686.1"/>
    <property type="molecule type" value="Genomic_DNA"/>
</dbReference>
<protein>
    <submittedName>
        <fullName evidence="1">Uncharacterized protein</fullName>
    </submittedName>
</protein>
<evidence type="ECO:0000313" key="2">
    <source>
        <dbReference type="Proteomes" id="UP000824120"/>
    </source>
</evidence>